<sequence length="174" mass="19781">MINLCPVMHHWAVNRLRLPYMWYTWARVQGVWVVVGVRPTAELPTGRERRVSPRLLLVTPGSIIRSGNVASLVHTSCPRPVWSKPTPHLPYPQVASSVRKRMISHWMMSSIQTTTVKQRATMRTSPPTKTQAVITRGWAVQAVWAVVQQRVPRRSASSGSTMCSRRDRRGNDSY</sequence>
<dbReference type="AlphaFoldDB" id="A0A8D8RHV3"/>
<feature type="region of interest" description="Disordered" evidence="1">
    <location>
        <begin position="154"/>
        <end position="174"/>
    </location>
</feature>
<proteinExistence type="predicted"/>
<evidence type="ECO:0000256" key="1">
    <source>
        <dbReference type="SAM" id="MobiDB-lite"/>
    </source>
</evidence>
<evidence type="ECO:0000313" key="2">
    <source>
        <dbReference type="EMBL" id="CAG6649346.1"/>
    </source>
</evidence>
<accession>A0A8D8RHV3</accession>
<protein>
    <submittedName>
        <fullName evidence="2">Uncharacterized protein</fullName>
    </submittedName>
</protein>
<reference evidence="2" key="1">
    <citation type="submission" date="2021-05" db="EMBL/GenBank/DDBJ databases">
        <authorList>
            <person name="Alioto T."/>
            <person name="Alioto T."/>
            <person name="Gomez Garrido J."/>
        </authorList>
    </citation>
    <scope>NUCLEOTIDE SEQUENCE</scope>
</reference>
<dbReference type="EMBL" id="HBUF01157052">
    <property type="protein sequence ID" value="CAG6649346.1"/>
    <property type="molecule type" value="Transcribed_RNA"/>
</dbReference>
<organism evidence="2">
    <name type="scientific">Cacopsylla melanoneura</name>
    <dbReference type="NCBI Taxonomy" id="428564"/>
    <lineage>
        <taxon>Eukaryota</taxon>
        <taxon>Metazoa</taxon>
        <taxon>Ecdysozoa</taxon>
        <taxon>Arthropoda</taxon>
        <taxon>Hexapoda</taxon>
        <taxon>Insecta</taxon>
        <taxon>Pterygota</taxon>
        <taxon>Neoptera</taxon>
        <taxon>Paraneoptera</taxon>
        <taxon>Hemiptera</taxon>
        <taxon>Sternorrhyncha</taxon>
        <taxon>Psylloidea</taxon>
        <taxon>Psyllidae</taxon>
        <taxon>Psyllinae</taxon>
        <taxon>Cacopsylla</taxon>
    </lineage>
</organism>
<name>A0A8D8RHV3_9HEMI</name>